<proteinExistence type="inferred from homology"/>
<feature type="domain" description="ABC transporter" evidence="7">
    <location>
        <begin position="264"/>
        <end position="511"/>
    </location>
</feature>
<dbReference type="CDD" id="cd03215">
    <property type="entry name" value="ABC_Carb_Monos_II"/>
    <property type="match status" value="1"/>
</dbReference>
<organism evidence="8 9">
    <name type="scientific">Devosia neptuniae</name>
    <dbReference type="NCBI Taxonomy" id="191302"/>
    <lineage>
        <taxon>Bacteria</taxon>
        <taxon>Pseudomonadati</taxon>
        <taxon>Pseudomonadota</taxon>
        <taxon>Alphaproteobacteria</taxon>
        <taxon>Hyphomicrobiales</taxon>
        <taxon>Devosiaceae</taxon>
        <taxon>Devosia</taxon>
    </lineage>
</organism>
<evidence type="ECO:0000313" key="8">
    <source>
        <dbReference type="EMBL" id="UXN69691.1"/>
    </source>
</evidence>
<dbReference type="InterPro" id="IPR027417">
    <property type="entry name" value="P-loop_NTPase"/>
</dbReference>
<protein>
    <submittedName>
        <fullName evidence="8">ABC transporter ATP-binding protein</fullName>
    </submittedName>
</protein>
<feature type="domain" description="ABC transporter" evidence="7">
    <location>
        <begin position="12"/>
        <end position="247"/>
    </location>
</feature>
<dbReference type="Gene3D" id="3.40.50.300">
    <property type="entry name" value="P-loop containing nucleotide triphosphate hydrolases"/>
    <property type="match status" value="2"/>
</dbReference>
<evidence type="ECO:0000256" key="5">
    <source>
        <dbReference type="ARBA" id="ARBA00022741"/>
    </source>
</evidence>
<dbReference type="InterPro" id="IPR050107">
    <property type="entry name" value="ABC_carbohydrate_import_ATPase"/>
</dbReference>
<gene>
    <name evidence="8" type="ORF">N8A98_21155</name>
</gene>
<dbReference type="InterPro" id="IPR017871">
    <property type="entry name" value="ABC_transporter-like_CS"/>
</dbReference>
<evidence type="ECO:0000313" key="9">
    <source>
        <dbReference type="Proteomes" id="UP001061862"/>
    </source>
</evidence>
<evidence type="ECO:0000259" key="7">
    <source>
        <dbReference type="PROSITE" id="PS50893"/>
    </source>
</evidence>
<dbReference type="PROSITE" id="PS00211">
    <property type="entry name" value="ABC_TRANSPORTER_1"/>
    <property type="match status" value="1"/>
</dbReference>
<evidence type="ECO:0000256" key="2">
    <source>
        <dbReference type="ARBA" id="ARBA00022448"/>
    </source>
</evidence>
<dbReference type="SUPFAM" id="SSF52540">
    <property type="entry name" value="P-loop containing nucleoside triphosphate hydrolases"/>
    <property type="match status" value="2"/>
</dbReference>
<name>A0ABY6CBS9_9HYPH</name>
<dbReference type="Proteomes" id="UP001061862">
    <property type="component" value="Chromosome"/>
</dbReference>
<dbReference type="PANTHER" id="PTHR43790:SF9">
    <property type="entry name" value="GALACTOFURANOSE TRANSPORTER ATP-BINDING PROTEIN YTFR"/>
    <property type="match status" value="1"/>
</dbReference>
<evidence type="ECO:0000256" key="3">
    <source>
        <dbReference type="ARBA" id="ARBA00022597"/>
    </source>
</evidence>
<dbReference type="EMBL" id="CP104965">
    <property type="protein sequence ID" value="UXN69691.1"/>
    <property type="molecule type" value="Genomic_DNA"/>
</dbReference>
<dbReference type="CDD" id="cd03216">
    <property type="entry name" value="ABC_Carb_Monos_I"/>
    <property type="match status" value="1"/>
</dbReference>
<keyword evidence="2" id="KW-0813">Transport</keyword>
<keyword evidence="5" id="KW-0547">Nucleotide-binding</keyword>
<keyword evidence="4" id="KW-0677">Repeat</keyword>
<dbReference type="PANTHER" id="PTHR43790">
    <property type="entry name" value="CARBOHYDRATE TRANSPORT ATP-BINDING PROTEIN MG119-RELATED"/>
    <property type="match status" value="1"/>
</dbReference>
<keyword evidence="9" id="KW-1185">Reference proteome</keyword>
<evidence type="ECO:0000256" key="4">
    <source>
        <dbReference type="ARBA" id="ARBA00022737"/>
    </source>
</evidence>
<reference evidence="8 9" key="1">
    <citation type="submission" date="2022-09" db="EMBL/GenBank/DDBJ databases">
        <title>Interaction between co-microsymbionts with complementary sets of symbiotic genes in legume-rhizobium systems.</title>
        <authorList>
            <person name="Safronova V."/>
            <person name="Sazanova A."/>
            <person name="Afonin A."/>
            <person name="Chirak E."/>
        </authorList>
    </citation>
    <scope>NUCLEOTIDE SEQUENCE [LARGE SCALE GENOMIC DNA]</scope>
    <source>
        <strain evidence="8 9">A18/4-1</strain>
    </source>
</reference>
<sequence length="512" mass="54411">MANAASQHETPLRLSGVTVRFGNFTANDAVDFAVARGQIHALLGENGAGKTTLMRVVAGLLVPQEGSIAIDGVPVTFASPLDAAAKGVGMVHQHFMLVPTLTVAQNVSIGIDRAGRLFPDLKKVAREIEEIGARYGLKVDPHARVGDLSVASQQRVEIVKALYRGARILVLDEPTAVLAPQEVEGFFRVLRMLADAGTAIVFISHKLNEVMALSHQVSVLRHGRLMASMPTRDTNPTELARLMIGDDLTLPTVEGEQTPGRPVLVAAGVTFRNERGVERLRDVSMSAHAGEIVGIAGVDGNGQQELAEIFAGLIAPTSGIVSLRRGESLIDVSRTGPSSRIALGLSHIPEDRQRTALVDLSIADNAVLEQVTHSPFSNGGILAHGAIRSFSEELIRVNDVRCTGPDQRILTLSGGNQQKVVLGRALSREPSVIIAVQPTRGLDIGATAFVHEQLLAQRARGAAIVLVSTELDEILALSDRVVVMFAGSVVGEILRRDVTLDRLGAMMTGQAA</sequence>
<dbReference type="GO" id="GO:0005524">
    <property type="term" value="F:ATP binding"/>
    <property type="evidence" value="ECO:0007669"/>
    <property type="project" value="UniProtKB-KW"/>
</dbReference>
<dbReference type="SMART" id="SM00382">
    <property type="entry name" value="AAA"/>
    <property type="match status" value="1"/>
</dbReference>
<evidence type="ECO:0000256" key="1">
    <source>
        <dbReference type="ARBA" id="ARBA00005417"/>
    </source>
</evidence>
<keyword evidence="6 8" id="KW-0067">ATP-binding</keyword>
<dbReference type="Pfam" id="PF00005">
    <property type="entry name" value="ABC_tran"/>
    <property type="match status" value="2"/>
</dbReference>
<keyword evidence="3" id="KW-0762">Sugar transport</keyword>
<comment type="similarity">
    <text evidence="1">Belongs to the ABC transporter superfamily.</text>
</comment>
<dbReference type="InterPro" id="IPR003593">
    <property type="entry name" value="AAA+_ATPase"/>
</dbReference>
<evidence type="ECO:0000256" key="6">
    <source>
        <dbReference type="ARBA" id="ARBA00022840"/>
    </source>
</evidence>
<dbReference type="RefSeq" id="WP_262168283.1">
    <property type="nucleotide sequence ID" value="NZ_CP104965.1"/>
</dbReference>
<dbReference type="InterPro" id="IPR003439">
    <property type="entry name" value="ABC_transporter-like_ATP-bd"/>
</dbReference>
<dbReference type="PROSITE" id="PS50893">
    <property type="entry name" value="ABC_TRANSPORTER_2"/>
    <property type="match status" value="2"/>
</dbReference>
<accession>A0ABY6CBS9</accession>